<dbReference type="GO" id="GO:0006457">
    <property type="term" value="P:protein folding"/>
    <property type="evidence" value="ECO:0007669"/>
    <property type="project" value="InterPro"/>
</dbReference>
<accession>A0A075G5T2</accession>
<dbReference type="Gene3D" id="3.90.20.20">
    <property type="match status" value="1"/>
</dbReference>
<comment type="subunit">
    <text evidence="3">Homodimer.</text>
</comment>
<keyword evidence="3" id="KW-0963">Cytoplasm</keyword>
<dbReference type="CDD" id="cd00446">
    <property type="entry name" value="GrpE"/>
    <property type="match status" value="1"/>
</dbReference>
<evidence type="ECO:0000256" key="1">
    <source>
        <dbReference type="ARBA" id="ARBA00009054"/>
    </source>
</evidence>
<reference evidence="7" key="1">
    <citation type="journal article" date="2014" name="Genome Biol. Evol.">
        <title>Pangenome evidence for extensive interdomain horizontal transfer affecting lineage core and shell genes in uncultured planktonic thaumarchaeota and euryarchaeota.</title>
        <authorList>
            <person name="Deschamps P."/>
            <person name="Zivanovic Y."/>
            <person name="Moreira D."/>
            <person name="Rodriguez-Valera F."/>
            <person name="Lopez-Garcia P."/>
        </authorList>
    </citation>
    <scope>NUCLEOTIDE SEQUENCE</scope>
</reference>
<evidence type="ECO:0000256" key="6">
    <source>
        <dbReference type="SAM" id="MobiDB-lite"/>
    </source>
</evidence>
<dbReference type="InterPro" id="IPR000740">
    <property type="entry name" value="GrpE"/>
</dbReference>
<protein>
    <recommendedName>
        <fullName evidence="3 4">Protein GrpE</fullName>
    </recommendedName>
    <alternativeName>
        <fullName evidence="3">HSP-70 cofactor</fullName>
    </alternativeName>
</protein>
<evidence type="ECO:0000256" key="2">
    <source>
        <dbReference type="ARBA" id="ARBA00023186"/>
    </source>
</evidence>
<dbReference type="PROSITE" id="PS01071">
    <property type="entry name" value="GRPE"/>
    <property type="match status" value="1"/>
</dbReference>
<keyword evidence="3 4" id="KW-0346">Stress response</keyword>
<dbReference type="GO" id="GO:0051082">
    <property type="term" value="F:unfolded protein binding"/>
    <property type="evidence" value="ECO:0007669"/>
    <property type="project" value="TreeGrafter"/>
</dbReference>
<evidence type="ECO:0000256" key="3">
    <source>
        <dbReference type="HAMAP-Rule" id="MF_01151"/>
    </source>
</evidence>
<dbReference type="SUPFAM" id="SSF51064">
    <property type="entry name" value="Head domain of nucleotide exchange factor GrpE"/>
    <property type="match status" value="1"/>
</dbReference>
<dbReference type="PRINTS" id="PR00773">
    <property type="entry name" value="GRPEPROTEIN"/>
</dbReference>
<dbReference type="GO" id="GO:0051087">
    <property type="term" value="F:protein-folding chaperone binding"/>
    <property type="evidence" value="ECO:0007669"/>
    <property type="project" value="InterPro"/>
</dbReference>
<dbReference type="GO" id="GO:0005737">
    <property type="term" value="C:cytoplasm"/>
    <property type="evidence" value="ECO:0007669"/>
    <property type="project" value="UniProtKB-SubCell"/>
</dbReference>
<dbReference type="Pfam" id="PF01025">
    <property type="entry name" value="GrpE"/>
    <property type="match status" value="1"/>
</dbReference>
<comment type="subcellular location">
    <subcellularLocation>
        <location evidence="3">Cytoplasm</location>
    </subcellularLocation>
</comment>
<feature type="compositionally biased region" description="Basic and acidic residues" evidence="6">
    <location>
        <begin position="7"/>
        <end position="17"/>
    </location>
</feature>
<dbReference type="GO" id="GO:0042803">
    <property type="term" value="F:protein homodimerization activity"/>
    <property type="evidence" value="ECO:0007669"/>
    <property type="project" value="InterPro"/>
</dbReference>
<gene>
    <name evidence="7" type="primary">GRPE</name>
    <name evidence="3" type="synonym">grpE</name>
</gene>
<proteinExistence type="inferred from homology"/>
<organism evidence="7">
    <name type="scientific">uncultured marine group II/III euryarchaeote AD1000_91_C10</name>
    <dbReference type="NCBI Taxonomy" id="1457825"/>
    <lineage>
        <taxon>Archaea</taxon>
        <taxon>Methanobacteriati</taxon>
        <taxon>Methanobacteriota</taxon>
        <taxon>environmental samples</taxon>
    </lineage>
</organism>
<dbReference type="HAMAP" id="MF_01151">
    <property type="entry name" value="GrpE"/>
    <property type="match status" value="1"/>
</dbReference>
<dbReference type="InterPro" id="IPR013805">
    <property type="entry name" value="GrpE_CC"/>
</dbReference>
<sequence length="167" mass="19464">MNESEIVDEKTEERVENQDEPNESLDEVKEQLIRLAADFDNYRKRVAKNIEQDRVRIKGRIINPFLDILDTMKAAKNAKYNEINDVLEGLKTLNKQIEIVMENHGVVKIEGRGNDFDSRLHEAVDAIENDEWESEKIVEIIREGYLLDGEVLRTAKVIVSKRKERNE</sequence>
<dbReference type="InterPro" id="IPR009012">
    <property type="entry name" value="GrpE_head"/>
</dbReference>
<comment type="function">
    <text evidence="3 4">Participates actively in the response to hyperosmotic and heat shock by preventing the aggregation of stress-denatured proteins, in association with DnaK and GrpE. It is the nucleotide exchange factor for DnaK and may function as a thermosensor. Unfolded proteins bind initially to DnaJ; upon interaction with the DnaJ-bound protein, DnaK hydrolyzes its bound ATP, resulting in the formation of a stable complex. GrpE releases ADP from DnaK; ATP binding to DnaK triggers the release of the substrate protein, thus completing the reaction cycle. Several rounds of ATP-dependent interactions between DnaJ, DnaK and GrpE are required for fully efficient folding.</text>
</comment>
<evidence type="ECO:0000256" key="4">
    <source>
        <dbReference type="RuleBase" id="RU000639"/>
    </source>
</evidence>
<dbReference type="EMBL" id="KF900498">
    <property type="protein sequence ID" value="AIE97117.1"/>
    <property type="molecule type" value="Genomic_DNA"/>
</dbReference>
<dbReference type="PANTHER" id="PTHR21237:SF23">
    <property type="entry name" value="GRPE PROTEIN HOMOLOG, MITOCHONDRIAL"/>
    <property type="match status" value="1"/>
</dbReference>
<name>A0A075G5T2_9EURY</name>
<comment type="similarity">
    <text evidence="1 3 5">Belongs to the GrpE family.</text>
</comment>
<dbReference type="PANTHER" id="PTHR21237">
    <property type="entry name" value="GRPE PROTEIN"/>
    <property type="match status" value="1"/>
</dbReference>
<evidence type="ECO:0000256" key="5">
    <source>
        <dbReference type="RuleBase" id="RU004478"/>
    </source>
</evidence>
<dbReference type="AlphaFoldDB" id="A0A075G5T2"/>
<evidence type="ECO:0000313" key="7">
    <source>
        <dbReference type="EMBL" id="AIE97117.1"/>
    </source>
</evidence>
<dbReference type="GO" id="GO:0000774">
    <property type="term" value="F:adenyl-nucleotide exchange factor activity"/>
    <property type="evidence" value="ECO:0007669"/>
    <property type="project" value="InterPro"/>
</dbReference>
<keyword evidence="2 3" id="KW-0143">Chaperone</keyword>
<feature type="region of interest" description="Disordered" evidence="6">
    <location>
        <begin position="1"/>
        <end position="25"/>
    </location>
</feature>
<dbReference type="Gene3D" id="2.30.22.10">
    <property type="entry name" value="Head domain of nucleotide exchange factor GrpE"/>
    <property type="match status" value="1"/>
</dbReference>
<dbReference type="SUPFAM" id="SSF58014">
    <property type="entry name" value="Coiled-coil domain of nucleotide exchange factor GrpE"/>
    <property type="match status" value="1"/>
</dbReference>